<reference evidence="2" key="1">
    <citation type="submission" date="2018-04" db="EMBL/GenBank/DDBJ databases">
        <title>Draft Genome Sequences of Chryseobacterium lactis NCTC11390T isolated from milk, Chryseobacterium oncorhynchi 701B-08T from rainbow trout, and Chryseobacterium viscerum 687B-08T from diseased fish.</title>
        <authorList>
            <person name="Jeong J.-J."/>
            <person name="Lee Y.J."/>
            <person name="Pathiraja D."/>
            <person name="Park B."/>
            <person name="Choi I.-G."/>
            <person name="Kim K.D."/>
        </authorList>
    </citation>
    <scope>NUCLEOTIDE SEQUENCE [LARGE SCALE GENOMIC DNA]</scope>
    <source>
        <strain evidence="2">701B-08</strain>
    </source>
</reference>
<organism evidence="2 3">
    <name type="scientific">Chryseobacterium oncorhynchi</name>
    <dbReference type="NCBI Taxonomy" id="741074"/>
    <lineage>
        <taxon>Bacteria</taxon>
        <taxon>Pseudomonadati</taxon>
        <taxon>Bacteroidota</taxon>
        <taxon>Flavobacteriia</taxon>
        <taxon>Flavobacteriales</taxon>
        <taxon>Weeksellaceae</taxon>
        <taxon>Chryseobacterium group</taxon>
        <taxon>Chryseobacterium</taxon>
    </lineage>
</organism>
<name>A0A316WW93_9FLAO</name>
<dbReference type="AlphaFoldDB" id="A0A316WW93"/>
<dbReference type="RefSeq" id="WP_109622333.1">
    <property type="nucleotide sequence ID" value="NZ_PPEI02000004.1"/>
</dbReference>
<feature type="transmembrane region" description="Helical" evidence="1">
    <location>
        <begin position="61"/>
        <end position="79"/>
    </location>
</feature>
<dbReference type="EMBL" id="PPEI02000004">
    <property type="protein sequence ID" value="PWN63408.1"/>
    <property type="molecule type" value="Genomic_DNA"/>
</dbReference>
<comment type="caution">
    <text evidence="2">The sequence shown here is derived from an EMBL/GenBank/DDBJ whole genome shotgun (WGS) entry which is preliminary data.</text>
</comment>
<accession>A0A316WW93</accession>
<keyword evidence="3" id="KW-1185">Reference proteome</keyword>
<evidence type="ECO:0008006" key="4">
    <source>
        <dbReference type="Google" id="ProtNLM"/>
    </source>
</evidence>
<keyword evidence="1" id="KW-0812">Transmembrane</keyword>
<dbReference type="Proteomes" id="UP000236182">
    <property type="component" value="Unassembled WGS sequence"/>
</dbReference>
<evidence type="ECO:0000256" key="1">
    <source>
        <dbReference type="SAM" id="Phobius"/>
    </source>
</evidence>
<evidence type="ECO:0000313" key="2">
    <source>
        <dbReference type="EMBL" id="PWN63408.1"/>
    </source>
</evidence>
<proteinExistence type="predicted"/>
<gene>
    <name evidence="2" type="ORF">C1638_015240</name>
</gene>
<keyword evidence="1" id="KW-0472">Membrane</keyword>
<dbReference type="OrthoDB" id="1258766at2"/>
<evidence type="ECO:0000313" key="3">
    <source>
        <dbReference type="Proteomes" id="UP000236182"/>
    </source>
</evidence>
<feature type="transmembrane region" description="Helical" evidence="1">
    <location>
        <begin position="39"/>
        <end position="55"/>
    </location>
</feature>
<sequence length="180" mass="21964">MTEQTLIYNTPNSERIVRQIHLYNFTRTWKKNLSKNKKNLMWGIIFILFAAYMLFRKEFFGFFFLGFGLFYFFTYINYISTYQKHKKSFDQSLNKEVESLNANSKDVIWEYTPTYFKFQNYKSEFKFNWETITYCILDNQYLYITAMPNLSFILDKNNIDEDNYNKTLAYLNNKSKLQIL</sequence>
<protein>
    <recommendedName>
        <fullName evidence="4">YcxB-like protein domain-containing protein</fullName>
    </recommendedName>
</protein>
<keyword evidence="1" id="KW-1133">Transmembrane helix</keyword>